<dbReference type="PANTHER" id="PTHR47893:SF1">
    <property type="entry name" value="REGULATORY PROTEIN PCHR"/>
    <property type="match status" value="1"/>
</dbReference>
<sequence>MDLINSSINQFLEQMKFAYQTKDQTEQMRCKGSAGDGFVMRLVPRPDMLIMITNCTFAEDTQVNFAIEEAMVELMICFQGEGAVQAAGVYGTIRPNTLTLGLMNGIKGEYFFAGDRPMITLGIHISAATFNRYLTGLDGSQSTDFKQLIGSRPLFQLQQSILDTPILQLATQIMNIPYTQNIRNIALESLALEIISYALQCFVFDSNRPDLPAAITKSEFQRLQHAKEVLLHQMDNPPSLLELSRIIGMNDFKLKHHFKAVFGTTVFGYLRDIRMEKAILLLQDGMTSVSMAAAHVGYTNASYFASAFRKRYGMNPSEFLHYANNIR</sequence>
<organism evidence="5 6">
    <name type="scientific">Paenibacillus nasutitermitis</name>
    <dbReference type="NCBI Taxonomy" id="1652958"/>
    <lineage>
        <taxon>Bacteria</taxon>
        <taxon>Bacillati</taxon>
        <taxon>Bacillota</taxon>
        <taxon>Bacilli</taxon>
        <taxon>Bacillales</taxon>
        <taxon>Paenibacillaceae</taxon>
        <taxon>Paenibacillus</taxon>
    </lineage>
</organism>
<dbReference type="GO" id="GO:0043565">
    <property type="term" value="F:sequence-specific DNA binding"/>
    <property type="evidence" value="ECO:0007669"/>
    <property type="project" value="InterPro"/>
</dbReference>
<reference evidence="5" key="2">
    <citation type="submission" date="2020-09" db="EMBL/GenBank/DDBJ databases">
        <authorList>
            <person name="Sun Q."/>
            <person name="Zhou Y."/>
        </authorList>
    </citation>
    <scope>NUCLEOTIDE SEQUENCE</scope>
    <source>
        <strain evidence="5">CGMCC 1.15178</strain>
    </source>
</reference>
<protein>
    <submittedName>
        <fullName evidence="5">AraC family transcriptional regulator</fullName>
    </submittedName>
</protein>
<dbReference type="Pfam" id="PF12833">
    <property type="entry name" value="HTH_18"/>
    <property type="match status" value="1"/>
</dbReference>
<dbReference type="EMBL" id="BMHP01000001">
    <property type="protein sequence ID" value="GGD61200.1"/>
    <property type="molecule type" value="Genomic_DNA"/>
</dbReference>
<proteinExistence type="predicted"/>
<keyword evidence="3" id="KW-0804">Transcription</keyword>
<dbReference type="InterPro" id="IPR018060">
    <property type="entry name" value="HTH_AraC"/>
</dbReference>
<dbReference type="PROSITE" id="PS00041">
    <property type="entry name" value="HTH_ARAC_FAMILY_1"/>
    <property type="match status" value="1"/>
</dbReference>
<comment type="caution">
    <text evidence="5">The sequence shown here is derived from an EMBL/GenBank/DDBJ whole genome shotgun (WGS) entry which is preliminary data.</text>
</comment>
<dbReference type="PANTHER" id="PTHR47893">
    <property type="entry name" value="REGULATORY PROTEIN PCHR"/>
    <property type="match status" value="1"/>
</dbReference>
<dbReference type="SUPFAM" id="SSF46689">
    <property type="entry name" value="Homeodomain-like"/>
    <property type="match status" value="2"/>
</dbReference>
<keyword evidence="2" id="KW-0238">DNA-binding</keyword>
<dbReference type="Gene3D" id="1.10.10.60">
    <property type="entry name" value="Homeodomain-like"/>
    <property type="match status" value="2"/>
</dbReference>
<dbReference type="AlphaFoldDB" id="A0A917DQW9"/>
<feature type="domain" description="HTH araC/xylS-type" evidence="4">
    <location>
        <begin position="224"/>
        <end position="322"/>
    </location>
</feature>
<reference evidence="5" key="1">
    <citation type="journal article" date="2014" name="Int. J. Syst. Evol. Microbiol.">
        <title>Complete genome sequence of Corynebacterium casei LMG S-19264T (=DSM 44701T), isolated from a smear-ripened cheese.</title>
        <authorList>
            <consortium name="US DOE Joint Genome Institute (JGI-PGF)"/>
            <person name="Walter F."/>
            <person name="Albersmeier A."/>
            <person name="Kalinowski J."/>
            <person name="Ruckert C."/>
        </authorList>
    </citation>
    <scope>NUCLEOTIDE SEQUENCE</scope>
    <source>
        <strain evidence="5">CGMCC 1.15178</strain>
    </source>
</reference>
<accession>A0A917DQW9</accession>
<evidence type="ECO:0000256" key="1">
    <source>
        <dbReference type="ARBA" id="ARBA00023015"/>
    </source>
</evidence>
<evidence type="ECO:0000256" key="2">
    <source>
        <dbReference type="ARBA" id="ARBA00023125"/>
    </source>
</evidence>
<gene>
    <name evidence="5" type="ORF">GCM10010911_18820</name>
</gene>
<dbReference type="PROSITE" id="PS01124">
    <property type="entry name" value="HTH_ARAC_FAMILY_2"/>
    <property type="match status" value="1"/>
</dbReference>
<dbReference type="InterPro" id="IPR053142">
    <property type="entry name" value="PchR_regulatory_protein"/>
</dbReference>
<dbReference type="SMART" id="SM00342">
    <property type="entry name" value="HTH_ARAC"/>
    <property type="match status" value="1"/>
</dbReference>
<keyword evidence="1" id="KW-0805">Transcription regulation</keyword>
<dbReference type="InterPro" id="IPR018062">
    <property type="entry name" value="HTH_AraC-typ_CS"/>
</dbReference>
<dbReference type="InterPro" id="IPR009057">
    <property type="entry name" value="Homeodomain-like_sf"/>
</dbReference>
<dbReference type="InterPro" id="IPR020449">
    <property type="entry name" value="Tscrpt_reg_AraC-type_HTH"/>
</dbReference>
<name>A0A917DQW9_9BACL</name>
<dbReference type="RefSeq" id="WP_188991232.1">
    <property type="nucleotide sequence ID" value="NZ_BMHP01000001.1"/>
</dbReference>
<keyword evidence="6" id="KW-1185">Reference proteome</keyword>
<dbReference type="Proteomes" id="UP000612456">
    <property type="component" value="Unassembled WGS sequence"/>
</dbReference>
<evidence type="ECO:0000313" key="5">
    <source>
        <dbReference type="EMBL" id="GGD61200.1"/>
    </source>
</evidence>
<dbReference type="GO" id="GO:0003700">
    <property type="term" value="F:DNA-binding transcription factor activity"/>
    <property type="evidence" value="ECO:0007669"/>
    <property type="project" value="InterPro"/>
</dbReference>
<evidence type="ECO:0000256" key="3">
    <source>
        <dbReference type="ARBA" id="ARBA00023163"/>
    </source>
</evidence>
<evidence type="ECO:0000259" key="4">
    <source>
        <dbReference type="PROSITE" id="PS01124"/>
    </source>
</evidence>
<dbReference type="PRINTS" id="PR00032">
    <property type="entry name" value="HTHARAC"/>
</dbReference>
<evidence type="ECO:0000313" key="6">
    <source>
        <dbReference type="Proteomes" id="UP000612456"/>
    </source>
</evidence>